<evidence type="ECO:0000313" key="2">
    <source>
        <dbReference type="EMBL" id="CAD7447022.1"/>
    </source>
</evidence>
<proteinExistence type="predicted"/>
<protein>
    <submittedName>
        <fullName evidence="2">Uncharacterized protein</fullName>
    </submittedName>
</protein>
<gene>
    <name evidence="2" type="ORF">TBIB3V08_LOCUS9339</name>
</gene>
<evidence type="ECO:0000256" key="1">
    <source>
        <dbReference type="SAM" id="MobiDB-lite"/>
    </source>
</evidence>
<feature type="region of interest" description="Disordered" evidence="1">
    <location>
        <begin position="1"/>
        <end position="39"/>
    </location>
</feature>
<organism evidence="2">
    <name type="scientific">Timema bartmani</name>
    <dbReference type="NCBI Taxonomy" id="61472"/>
    <lineage>
        <taxon>Eukaryota</taxon>
        <taxon>Metazoa</taxon>
        <taxon>Ecdysozoa</taxon>
        <taxon>Arthropoda</taxon>
        <taxon>Hexapoda</taxon>
        <taxon>Insecta</taxon>
        <taxon>Pterygota</taxon>
        <taxon>Neoptera</taxon>
        <taxon>Polyneoptera</taxon>
        <taxon>Phasmatodea</taxon>
        <taxon>Timematodea</taxon>
        <taxon>Timematoidea</taxon>
        <taxon>Timematidae</taxon>
        <taxon>Timema</taxon>
    </lineage>
</organism>
<name>A0A7R9I663_9NEOP</name>
<dbReference type="AlphaFoldDB" id="A0A7R9I663"/>
<accession>A0A7R9I663</accession>
<sequence length="55" mass="6185">MWYVRRSIPPSLPQLLPPPDHETPGSSAAPTPKRGSTPISSQLCLKVVCWSYWQH</sequence>
<dbReference type="EMBL" id="OD568478">
    <property type="protein sequence ID" value="CAD7447022.1"/>
    <property type="molecule type" value="Genomic_DNA"/>
</dbReference>
<reference evidence="2" key="1">
    <citation type="submission" date="2020-11" db="EMBL/GenBank/DDBJ databases">
        <authorList>
            <person name="Tran Van P."/>
        </authorList>
    </citation>
    <scope>NUCLEOTIDE SEQUENCE</scope>
</reference>